<evidence type="ECO:0000313" key="2">
    <source>
        <dbReference type="Proteomes" id="UP000553059"/>
    </source>
</evidence>
<protein>
    <submittedName>
        <fullName evidence="1">Uncharacterized protein</fullName>
    </submittedName>
</protein>
<name>A0A7C7D6A3_9FIRM</name>
<dbReference type="AlphaFoldDB" id="A0A7C7D6A3"/>
<accession>A0A7C7D6A3</accession>
<reference evidence="1 2" key="1">
    <citation type="journal article" date="2020" name="Biotechnol. Biofuels">
        <title>New insights from the biogas microbiome by comprehensive genome-resolved metagenomics of nearly 1600 species originating from multiple anaerobic digesters.</title>
        <authorList>
            <person name="Campanaro S."/>
            <person name="Treu L."/>
            <person name="Rodriguez-R L.M."/>
            <person name="Kovalovszki A."/>
            <person name="Ziels R.M."/>
            <person name="Maus I."/>
            <person name="Zhu X."/>
            <person name="Kougias P.G."/>
            <person name="Basile A."/>
            <person name="Luo G."/>
            <person name="Schluter A."/>
            <person name="Konstantinidis K.T."/>
            <person name="Angelidaki I."/>
        </authorList>
    </citation>
    <scope>NUCLEOTIDE SEQUENCE [LARGE SCALE GENOMIC DNA]</scope>
    <source>
        <strain evidence="1">AS05jafATM_4</strain>
    </source>
</reference>
<gene>
    <name evidence="1" type="ORF">GX523_11350</name>
</gene>
<comment type="caution">
    <text evidence="1">The sequence shown here is derived from an EMBL/GenBank/DDBJ whole genome shotgun (WGS) entry which is preliminary data.</text>
</comment>
<proteinExistence type="predicted"/>
<organism evidence="1 2">
    <name type="scientific">Desulfitobacterium dehalogenans</name>
    <dbReference type="NCBI Taxonomy" id="36854"/>
    <lineage>
        <taxon>Bacteria</taxon>
        <taxon>Bacillati</taxon>
        <taxon>Bacillota</taxon>
        <taxon>Clostridia</taxon>
        <taxon>Eubacteriales</taxon>
        <taxon>Desulfitobacteriaceae</taxon>
        <taxon>Desulfitobacterium</taxon>
    </lineage>
</organism>
<sequence length="192" mass="20391">MALGNESIRPLPVTPLSFSLLVTSPIQRNLSFLPITASLFPLGRVRLPYAGLVVAGLDVLMNFLVKRSLVNPPSPHRASEESHTVTLTLAQLADLVQKTSRGQAIRPGDASQVSPPAAASGVDEPLFPDNLSFSLSISGPFGNFEGTPDSVFNVPLFEIPGVPGNLIIALITIIAQFLTEQANINNNRGESL</sequence>
<dbReference type="EMBL" id="DUTF01000248">
    <property type="protein sequence ID" value="HHY27313.1"/>
    <property type="molecule type" value="Genomic_DNA"/>
</dbReference>
<dbReference type="Proteomes" id="UP000553059">
    <property type="component" value="Unassembled WGS sequence"/>
</dbReference>
<evidence type="ECO:0000313" key="1">
    <source>
        <dbReference type="EMBL" id="HHY27313.1"/>
    </source>
</evidence>